<keyword evidence="6 12" id="KW-0745">Spermidine biosynthesis</keyword>
<feature type="site" description="Cleavage (non-hydrolytic); by autolysis" evidence="16">
    <location>
        <begin position="81"/>
        <end position="82"/>
    </location>
</feature>
<feature type="binding site" evidence="14">
    <location>
        <position position="25"/>
    </location>
    <ligand>
        <name>substrate</name>
    </ligand>
</feature>
<evidence type="ECO:0000256" key="16">
    <source>
        <dbReference type="PIRSR" id="PIRSR001355-4"/>
    </source>
</evidence>
<dbReference type="PROSITE" id="PS01336">
    <property type="entry name" value="ADOMETDC"/>
    <property type="match status" value="1"/>
</dbReference>
<feature type="active site" description="Proton donor; for catalytic activity" evidence="13">
    <location>
        <position position="96"/>
    </location>
</feature>
<dbReference type="GO" id="GO:0004014">
    <property type="term" value="F:adenosylmethionine decarboxylase activity"/>
    <property type="evidence" value="ECO:0007669"/>
    <property type="project" value="UniProtKB-EC"/>
</dbReference>
<keyword evidence="5 16" id="KW-0068">Autocatalytic cleavage</keyword>
<evidence type="ECO:0000256" key="11">
    <source>
        <dbReference type="ARBA" id="ARBA00023317"/>
    </source>
</evidence>
<evidence type="ECO:0000256" key="8">
    <source>
        <dbReference type="ARBA" id="ARBA00023145"/>
    </source>
</evidence>
<organism evidence="18 19">
    <name type="scientific">Syncephalastrum racemosum</name>
    <name type="common">Filamentous fungus</name>
    <dbReference type="NCBI Taxonomy" id="13706"/>
    <lineage>
        <taxon>Eukaryota</taxon>
        <taxon>Fungi</taxon>
        <taxon>Fungi incertae sedis</taxon>
        <taxon>Mucoromycota</taxon>
        <taxon>Mucoromycotina</taxon>
        <taxon>Mucoromycetes</taxon>
        <taxon>Mucorales</taxon>
        <taxon>Syncephalastraceae</taxon>
        <taxon>Syncephalastrum</taxon>
    </lineage>
</organism>
<dbReference type="PANTHER" id="PTHR11570:SF0">
    <property type="entry name" value="S-ADENOSYLMETHIONINE DECARBOXYLASE PROENZYME"/>
    <property type="match status" value="1"/>
</dbReference>
<evidence type="ECO:0000256" key="14">
    <source>
        <dbReference type="PIRSR" id="PIRSR001355-2"/>
    </source>
</evidence>
<feature type="chain" id="PRO_5042323051" description="S-adenosylmethionine decarboxylase beta chain" evidence="17">
    <location>
        <begin position="1"/>
        <end position="81"/>
    </location>
</feature>
<evidence type="ECO:0000256" key="5">
    <source>
        <dbReference type="ARBA" id="ARBA00022813"/>
    </source>
</evidence>
<evidence type="ECO:0000313" key="19">
    <source>
        <dbReference type="Proteomes" id="UP000242180"/>
    </source>
</evidence>
<evidence type="ECO:0000256" key="2">
    <source>
        <dbReference type="ARBA" id="ARBA00008466"/>
    </source>
</evidence>
<dbReference type="PIRSF" id="PIRSF001355">
    <property type="entry name" value="S-AdenosylMet_decarboxylase"/>
    <property type="match status" value="1"/>
</dbReference>
<proteinExistence type="inferred from homology"/>
<comment type="catalytic activity">
    <reaction evidence="12">
        <text>S-adenosyl-L-methionine + H(+) = S-adenosyl 3-(methylsulfanyl)propylamine + CO2</text>
        <dbReference type="Rhea" id="RHEA:15981"/>
        <dbReference type="ChEBI" id="CHEBI:15378"/>
        <dbReference type="ChEBI" id="CHEBI:16526"/>
        <dbReference type="ChEBI" id="CHEBI:57443"/>
        <dbReference type="ChEBI" id="CHEBI:59789"/>
        <dbReference type="EC" id="4.1.1.50"/>
    </reaction>
</comment>
<feature type="active site" description="Proton acceptor; for processing activity" evidence="13">
    <location>
        <position position="245"/>
    </location>
</feature>
<sequence>MAFDTPVAPPPPIAGENYSAEQGCFEGPEKLLEIWFSPAPTQECNLRHVDRAVWDAMLATVRCTVLDVITNPHADAYLLSESSMFVYPHKLMIKTCGATTLLKSLPLIMDIAKIHCGFSSVYRLFYSRKSFLFPERQVGPHRSWDEEVEYLDAHVENGEAFVAGEPDDEWYLYLTRPAYAAPTQDATIEILMTQLDRKAMLPFYQKPDEPSGVPGGQRVDRDTGLETVYPKAQVDSYLFEPCGYSANGLLDEGYYTIHVTPEPQCSYASFETTIPAEASHPLQQVGKHRDPRVESARMLIRQVVDIFQPGRFTATYFRPTEDTSVVTNTMDRFGGYKRTEKRVRVFDGYDFCLAQYTKI</sequence>
<comment type="caution">
    <text evidence="18">The sequence shown here is derived from an EMBL/GenBank/DDBJ whole genome shotgun (WGS) entry which is preliminary data.</text>
</comment>
<dbReference type="InterPro" id="IPR001985">
    <property type="entry name" value="S-AdoMet_decarboxylase_euk"/>
</dbReference>
<evidence type="ECO:0000256" key="3">
    <source>
        <dbReference type="ARBA" id="ARBA00022691"/>
    </source>
</evidence>
<dbReference type="OMA" id="TYFASHR"/>
<keyword evidence="11 12" id="KW-0670">Pyruvate</keyword>
<evidence type="ECO:0000256" key="10">
    <source>
        <dbReference type="ARBA" id="ARBA00023270"/>
    </source>
</evidence>
<keyword evidence="7 12" id="KW-0620">Polyamine biosynthesis</keyword>
<comment type="similarity">
    <text evidence="2 12">Belongs to the eukaryotic AdoMetDC family.</text>
</comment>
<dbReference type="GO" id="GO:0005829">
    <property type="term" value="C:cytosol"/>
    <property type="evidence" value="ECO:0007669"/>
    <property type="project" value="TreeGrafter"/>
</dbReference>
<dbReference type="EC" id="4.1.1.50" evidence="12"/>
<evidence type="ECO:0000256" key="1">
    <source>
        <dbReference type="ARBA" id="ARBA00004911"/>
    </source>
</evidence>
<evidence type="ECO:0000256" key="4">
    <source>
        <dbReference type="ARBA" id="ARBA00022793"/>
    </source>
</evidence>
<dbReference type="SUPFAM" id="SSF56276">
    <property type="entry name" value="S-adenosylmethionine decarboxylase"/>
    <property type="match status" value="1"/>
</dbReference>
<keyword evidence="9 12" id="KW-0456">Lyase</keyword>
<keyword evidence="3 12" id="KW-0949">S-adenosyl-L-methionine</keyword>
<evidence type="ECO:0000256" key="7">
    <source>
        <dbReference type="ARBA" id="ARBA00023115"/>
    </source>
</evidence>
<dbReference type="UniPathway" id="UPA00331">
    <property type="reaction ID" value="UER00451"/>
</dbReference>
<dbReference type="Pfam" id="PF01536">
    <property type="entry name" value="SAM_decarbox"/>
    <property type="match status" value="1"/>
</dbReference>
<dbReference type="InterPro" id="IPR016067">
    <property type="entry name" value="S-AdoMet_deCO2ase_core"/>
</dbReference>
<feature type="active site" description="Proton acceptor; for processing activity" evidence="13">
    <location>
        <position position="258"/>
    </location>
</feature>
<keyword evidence="8 12" id="KW-0865">Zymogen</keyword>
<gene>
    <name evidence="18" type="ORF">BCR43DRAFT_484885</name>
</gene>
<dbReference type="Proteomes" id="UP000242180">
    <property type="component" value="Unassembled WGS sequence"/>
</dbReference>
<protein>
    <recommendedName>
        <fullName evidence="12">S-adenosylmethionine decarboxylase proenzyme</fullName>
        <ecNumber evidence="12">4.1.1.50</ecNumber>
    </recommendedName>
</protein>
<keyword evidence="19" id="KW-1185">Reference proteome</keyword>
<dbReference type="FunCoup" id="A0A1X2HLL1">
    <property type="interactions" value="419"/>
</dbReference>
<dbReference type="EMBL" id="MCGN01000002">
    <property type="protein sequence ID" value="ORZ00237.1"/>
    <property type="molecule type" value="Genomic_DNA"/>
</dbReference>
<feature type="modified residue" description="Pyruvic acid (Ser); by autocatalysis" evidence="15">
    <location>
        <position position="82"/>
    </location>
</feature>
<comment type="pathway">
    <text evidence="1 12">Amine and polyamine biosynthesis; S-adenosylmethioninamine biosynthesis; S-adenosylmethioninamine from S-adenosyl-L-methionine: step 1/1.</text>
</comment>
<feature type="binding site" evidence="14">
    <location>
        <position position="239"/>
    </location>
    <ligand>
        <name>substrate</name>
    </ligand>
</feature>
<evidence type="ECO:0000256" key="13">
    <source>
        <dbReference type="PIRSR" id="PIRSR001355-1"/>
    </source>
</evidence>
<accession>A0A1X2HLL1</accession>
<evidence type="ECO:0000256" key="17">
    <source>
        <dbReference type="PIRSR" id="PIRSR001355-5"/>
    </source>
</evidence>
<dbReference type="STRING" id="13706.A0A1X2HLL1"/>
<name>A0A1X2HLL1_SYNRA</name>
<evidence type="ECO:0000256" key="9">
    <source>
        <dbReference type="ARBA" id="ARBA00023239"/>
    </source>
</evidence>
<dbReference type="GO" id="GO:0008295">
    <property type="term" value="P:spermidine biosynthetic process"/>
    <property type="evidence" value="ECO:0007669"/>
    <property type="project" value="UniProtKB-KW"/>
</dbReference>
<feature type="chain" id="PRO_5042323053" description="S-adenosylmethionine decarboxylase alpha chain" evidence="17">
    <location>
        <begin position="82"/>
        <end position="359"/>
    </location>
</feature>
<reference evidence="18 19" key="1">
    <citation type="submission" date="2016-07" db="EMBL/GenBank/DDBJ databases">
        <title>Pervasive Adenine N6-methylation of Active Genes in Fungi.</title>
        <authorList>
            <consortium name="DOE Joint Genome Institute"/>
            <person name="Mondo S.J."/>
            <person name="Dannebaum R.O."/>
            <person name="Kuo R.C."/>
            <person name="Labutti K."/>
            <person name="Haridas S."/>
            <person name="Kuo A."/>
            <person name="Salamov A."/>
            <person name="Ahrendt S.R."/>
            <person name="Lipzen A."/>
            <person name="Sullivan W."/>
            <person name="Andreopoulos W.B."/>
            <person name="Clum A."/>
            <person name="Lindquist E."/>
            <person name="Daum C."/>
            <person name="Ramamoorthy G.K."/>
            <person name="Gryganskyi A."/>
            <person name="Culley D."/>
            <person name="Magnuson J.K."/>
            <person name="James T.Y."/>
            <person name="O'Malley M.A."/>
            <person name="Stajich J.E."/>
            <person name="Spatafora J.W."/>
            <person name="Visel A."/>
            <person name="Grigoriev I.V."/>
        </authorList>
    </citation>
    <scope>NUCLEOTIDE SEQUENCE [LARGE SCALE GENOMIC DNA]</scope>
    <source>
        <strain evidence="18 19">NRRL 2496</strain>
    </source>
</reference>
<feature type="binding site" evidence="14">
    <location>
        <position position="81"/>
    </location>
    <ligand>
        <name>substrate</name>
    </ligand>
</feature>
<evidence type="ECO:0000256" key="15">
    <source>
        <dbReference type="PIRSR" id="PIRSR001355-3"/>
    </source>
</evidence>
<evidence type="ECO:0000313" key="18">
    <source>
        <dbReference type="EMBL" id="ORZ00237.1"/>
    </source>
</evidence>
<keyword evidence="4 12" id="KW-0210">Decarboxylase</keyword>
<feature type="active site" description="Proton donor; for catalytic activity" evidence="13">
    <location>
        <position position="82"/>
    </location>
</feature>
<dbReference type="AlphaFoldDB" id="A0A1X2HLL1"/>
<dbReference type="NCBIfam" id="TIGR00535">
    <property type="entry name" value="SAM_DCase"/>
    <property type="match status" value="1"/>
</dbReference>
<dbReference type="InParanoid" id="A0A1X2HLL1"/>
<keyword evidence="10 12" id="KW-0704">Schiff base</keyword>
<feature type="binding site" evidence="14">
    <location>
        <position position="262"/>
    </location>
    <ligand>
        <name>substrate</name>
    </ligand>
</feature>
<dbReference type="PANTHER" id="PTHR11570">
    <property type="entry name" value="S-ADENOSYLMETHIONINE DECARBOXYLASE"/>
    <property type="match status" value="1"/>
</dbReference>
<comment type="cofactor">
    <cofactor evidence="12">
        <name>pyruvate</name>
        <dbReference type="ChEBI" id="CHEBI:15361"/>
    </cofactor>
    <text evidence="12">Binds 1 pyruvoyl group covalently per subunit.</text>
</comment>
<dbReference type="Gene3D" id="3.60.90.10">
    <property type="entry name" value="S-adenosylmethionine decarboxylase"/>
    <property type="match status" value="1"/>
</dbReference>
<dbReference type="GO" id="GO:0006597">
    <property type="term" value="P:spermine biosynthetic process"/>
    <property type="evidence" value="ECO:0007669"/>
    <property type="project" value="InterPro"/>
</dbReference>
<dbReference type="OrthoDB" id="1068353at2759"/>
<evidence type="ECO:0000256" key="12">
    <source>
        <dbReference type="PIRNR" id="PIRNR001355"/>
    </source>
</evidence>
<dbReference type="InterPro" id="IPR048283">
    <property type="entry name" value="AdoMetDC-like"/>
</dbReference>
<evidence type="ECO:0000256" key="6">
    <source>
        <dbReference type="ARBA" id="ARBA00023066"/>
    </source>
</evidence>
<dbReference type="InterPro" id="IPR018166">
    <property type="entry name" value="S-AdoMet_deCO2ase_CS"/>
</dbReference>